<dbReference type="GO" id="GO:0009272">
    <property type="term" value="P:fungal-type cell wall biogenesis"/>
    <property type="evidence" value="ECO:0007669"/>
    <property type="project" value="TreeGrafter"/>
</dbReference>
<reference evidence="12 13" key="1">
    <citation type="journal article" date="2019" name="Appl. Microbiol. Biotechnol.">
        <title>Genome sequence of Isaria javanica and comparative genome analysis insights into family S53 peptidase evolution in fungal entomopathogens.</title>
        <authorList>
            <person name="Lin R."/>
            <person name="Zhang X."/>
            <person name="Xin B."/>
            <person name="Zou M."/>
            <person name="Gao Y."/>
            <person name="Qin F."/>
            <person name="Hu Q."/>
            <person name="Xie B."/>
            <person name="Cheng X."/>
        </authorList>
    </citation>
    <scope>NUCLEOTIDE SEQUENCE [LARGE SCALE GENOMIC DNA]</scope>
    <source>
        <strain evidence="12 13">IJ1G</strain>
    </source>
</reference>
<keyword evidence="6 12" id="KW-0378">Hydrolase</keyword>
<evidence type="ECO:0000256" key="2">
    <source>
        <dbReference type="ARBA" id="ARBA00004308"/>
    </source>
</evidence>
<dbReference type="GO" id="GO:0016052">
    <property type="term" value="P:carbohydrate catabolic process"/>
    <property type="evidence" value="ECO:0007669"/>
    <property type="project" value="InterPro"/>
</dbReference>
<name>A0A545VTR1_9HYPO</name>
<dbReference type="GO" id="GO:0012505">
    <property type="term" value="C:endomembrane system"/>
    <property type="evidence" value="ECO:0007669"/>
    <property type="project" value="UniProtKB-SubCell"/>
</dbReference>
<dbReference type="OrthoDB" id="4187847at2759"/>
<keyword evidence="9" id="KW-0326">Glycosidase</keyword>
<evidence type="ECO:0000256" key="10">
    <source>
        <dbReference type="SAM" id="MobiDB-lite"/>
    </source>
</evidence>
<evidence type="ECO:0000256" key="3">
    <source>
        <dbReference type="ARBA" id="ARBA00009699"/>
    </source>
</evidence>
<gene>
    <name evidence="12" type="ORF">IF1G_08124</name>
</gene>
<sequence length="561" mass="60764">MFRQIAQTRQDGQLRIDAGVSPARRVGINDDDDNANDSLISAPHSSAHDVNGLSCLLLVARFLISLHPDHATGKYHHRPPRRAPIEVCLAILQFTMRASAIVQTLLGLSATASAAQVTLDLSSESAVKSTASTLAYGLMKFYNGNQTGGIPGLLPGPYYWWEAGGMFGHLIDYWYYTGDASYNAVTMEGMMHQITPKGDYLPVNQTNAMGNDDQGFWALTSMMAAEAVFPNPPSDTPQWLAGVQAVFNEYAVRWEEENGLCGGGLRWQVYSFLNGWAYKNSISNGCFFNIAARLARYTGNATYGEWAQKIFDWEVKEGLITQDYIIYDGIEVDDATKSCKNIHQVQFTYNAGVWLQGAAAMYDYNKSDTWKGHVNGILNYTERTFFKDGIMYEPACETVHTCDQNMVSFKGYLIRFLAAAAKLCPWTTDSITKLISTAAQDAIKVCNGPNGPKYPGPDGTGCGFSWLNGTNDGLMGVGPQMDALAAVFYTLLPNVKAPATGQDRGTSKGNAGAGSSQAQPLPEPRAITGGDRAGAAILTILIAAGILAGSFFVTSDVFSFA</sequence>
<protein>
    <recommendedName>
        <fullName evidence="4">mannan endo-1,6-alpha-mannosidase</fullName>
        <ecNumber evidence="4">3.2.1.101</ecNumber>
    </recommendedName>
</protein>
<dbReference type="SUPFAM" id="SSF48208">
    <property type="entry name" value="Six-hairpin glycosidases"/>
    <property type="match status" value="1"/>
</dbReference>
<evidence type="ECO:0000256" key="9">
    <source>
        <dbReference type="ARBA" id="ARBA00023295"/>
    </source>
</evidence>
<evidence type="ECO:0000256" key="8">
    <source>
        <dbReference type="ARBA" id="ARBA00023180"/>
    </source>
</evidence>
<dbReference type="Proteomes" id="UP000315783">
    <property type="component" value="Unassembled WGS sequence"/>
</dbReference>
<feature type="region of interest" description="Disordered" evidence="10">
    <location>
        <begin position="499"/>
        <end position="526"/>
    </location>
</feature>
<comment type="subcellular location">
    <subcellularLocation>
        <location evidence="2">Endomembrane system</location>
    </subcellularLocation>
</comment>
<dbReference type="Gene3D" id="1.50.10.20">
    <property type="match status" value="1"/>
</dbReference>
<dbReference type="InterPro" id="IPR014480">
    <property type="entry name" value="Mannan-1_6-alpha_mannosidase"/>
</dbReference>
<dbReference type="EC" id="3.2.1.101" evidence="4"/>
<evidence type="ECO:0000256" key="7">
    <source>
        <dbReference type="ARBA" id="ARBA00023136"/>
    </source>
</evidence>
<keyword evidence="7 11" id="KW-0472">Membrane</keyword>
<dbReference type="EMBL" id="SPUK01000012">
    <property type="protein sequence ID" value="TQV93546.1"/>
    <property type="molecule type" value="Genomic_DNA"/>
</dbReference>
<accession>A0A545VTR1</accession>
<comment type="catalytic activity">
    <reaction evidence="1">
        <text>Random hydrolysis of (1-&gt;6)-alpha-D-mannosidic linkages in unbranched (1-&gt;6)-mannans.</text>
        <dbReference type="EC" id="3.2.1.101"/>
    </reaction>
</comment>
<evidence type="ECO:0000256" key="11">
    <source>
        <dbReference type="SAM" id="Phobius"/>
    </source>
</evidence>
<dbReference type="AlphaFoldDB" id="A0A545VTR1"/>
<dbReference type="PANTHER" id="PTHR12145">
    <property type="entry name" value="MANNAN ENDO-1,6-ALPHA-MANNOSIDASE DCW1"/>
    <property type="match status" value="1"/>
</dbReference>
<keyword evidence="8" id="KW-0325">Glycoprotein</keyword>
<dbReference type="STRING" id="43265.A0A545VTR1"/>
<evidence type="ECO:0000256" key="1">
    <source>
        <dbReference type="ARBA" id="ARBA00001452"/>
    </source>
</evidence>
<evidence type="ECO:0000313" key="12">
    <source>
        <dbReference type="EMBL" id="TQV93546.1"/>
    </source>
</evidence>
<dbReference type="PANTHER" id="PTHR12145:SF36">
    <property type="entry name" value="MANNAN ENDO-1,6-ALPHA-MANNOSIDASE DCW1"/>
    <property type="match status" value="1"/>
</dbReference>
<dbReference type="FunFam" id="1.50.10.20:FF:000006">
    <property type="entry name" value="Mannan endo-1,6-alpha-mannosidase"/>
    <property type="match status" value="1"/>
</dbReference>
<comment type="similarity">
    <text evidence="3">Belongs to the glycosyl hydrolase 76 family.</text>
</comment>
<dbReference type="GO" id="GO:0008496">
    <property type="term" value="F:mannan endo-1,6-alpha-mannosidase activity"/>
    <property type="evidence" value="ECO:0007669"/>
    <property type="project" value="UniProtKB-EC"/>
</dbReference>
<keyword evidence="13" id="KW-1185">Reference proteome</keyword>
<organism evidence="12 13">
    <name type="scientific">Cordyceps javanica</name>
    <dbReference type="NCBI Taxonomy" id="43265"/>
    <lineage>
        <taxon>Eukaryota</taxon>
        <taxon>Fungi</taxon>
        <taxon>Dikarya</taxon>
        <taxon>Ascomycota</taxon>
        <taxon>Pezizomycotina</taxon>
        <taxon>Sordariomycetes</taxon>
        <taxon>Hypocreomycetidae</taxon>
        <taxon>Hypocreales</taxon>
        <taxon>Cordycipitaceae</taxon>
        <taxon>Cordyceps</taxon>
    </lineage>
</organism>
<evidence type="ECO:0000256" key="6">
    <source>
        <dbReference type="ARBA" id="ARBA00022801"/>
    </source>
</evidence>
<feature type="transmembrane region" description="Helical" evidence="11">
    <location>
        <begin position="533"/>
        <end position="553"/>
    </location>
</feature>
<dbReference type="Pfam" id="PF03663">
    <property type="entry name" value="Glyco_hydro_76"/>
    <property type="match status" value="1"/>
</dbReference>
<dbReference type="InterPro" id="IPR008928">
    <property type="entry name" value="6-hairpin_glycosidase_sf"/>
</dbReference>
<dbReference type="InterPro" id="IPR005198">
    <property type="entry name" value="Glyco_hydro_76"/>
</dbReference>
<evidence type="ECO:0000256" key="5">
    <source>
        <dbReference type="ARBA" id="ARBA00022729"/>
    </source>
</evidence>
<feature type="compositionally biased region" description="Polar residues" evidence="10">
    <location>
        <begin position="503"/>
        <end position="519"/>
    </location>
</feature>
<keyword evidence="11" id="KW-1133">Transmembrane helix</keyword>
<evidence type="ECO:0000313" key="13">
    <source>
        <dbReference type="Proteomes" id="UP000315783"/>
    </source>
</evidence>
<comment type="caution">
    <text evidence="12">The sequence shown here is derived from an EMBL/GenBank/DDBJ whole genome shotgun (WGS) entry which is preliminary data.</text>
</comment>
<evidence type="ECO:0000256" key="4">
    <source>
        <dbReference type="ARBA" id="ARBA00012350"/>
    </source>
</evidence>
<keyword evidence="11" id="KW-0812">Transmembrane</keyword>
<keyword evidence="5" id="KW-0732">Signal</keyword>
<proteinExistence type="inferred from homology"/>